<dbReference type="Proteomes" id="UP001487740">
    <property type="component" value="Unassembled WGS sequence"/>
</dbReference>
<reference evidence="1 2" key="1">
    <citation type="submission" date="2023-03" db="EMBL/GenBank/DDBJ databases">
        <title>High-quality genome of Scylla paramamosain provides insights in environmental adaptation.</title>
        <authorList>
            <person name="Zhang L."/>
        </authorList>
    </citation>
    <scope>NUCLEOTIDE SEQUENCE [LARGE SCALE GENOMIC DNA]</scope>
    <source>
        <strain evidence="1">LZ_2023a</strain>
        <tissue evidence="1">Muscle</tissue>
    </source>
</reference>
<protein>
    <submittedName>
        <fullName evidence="1">Uncharacterized protein</fullName>
    </submittedName>
</protein>
<gene>
    <name evidence="1" type="ORF">O3P69_020275</name>
</gene>
<dbReference type="AlphaFoldDB" id="A0AAW0TLM1"/>
<proteinExistence type="predicted"/>
<dbReference type="EMBL" id="JARAKH010000029">
    <property type="protein sequence ID" value="KAK8388269.1"/>
    <property type="molecule type" value="Genomic_DNA"/>
</dbReference>
<name>A0AAW0TLM1_SCYPA</name>
<accession>A0AAW0TLM1</accession>
<sequence>MALLRQHPYYENSIMEYTGEDIISRVYYADCCLRSGVPVSSLPSHILSPLTSGDKLSRHRLHPSTSQTSSGGITFSLKTVMVGVVVVG</sequence>
<evidence type="ECO:0000313" key="2">
    <source>
        <dbReference type="Proteomes" id="UP001487740"/>
    </source>
</evidence>
<comment type="caution">
    <text evidence="1">The sequence shown here is derived from an EMBL/GenBank/DDBJ whole genome shotgun (WGS) entry which is preliminary data.</text>
</comment>
<keyword evidence="2" id="KW-1185">Reference proteome</keyword>
<evidence type="ECO:0000313" key="1">
    <source>
        <dbReference type="EMBL" id="KAK8388269.1"/>
    </source>
</evidence>
<organism evidence="1 2">
    <name type="scientific">Scylla paramamosain</name>
    <name type="common">Mud crab</name>
    <dbReference type="NCBI Taxonomy" id="85552"/>
    <lineage>
        <taxon>Eukaryota</taxon>
        <taxon>Metazoa</taxon>
        <taxon>Ecdysozoa</taxon>
        <taxon>Arthropoda</taxon>
        <taxon>Crustacea</taxon>
        <taxon>Multicrustacea</taxon>
        <taxon>Malacostraca</taxon>
        <taxon>Eumalacostraca</taxon>
        <taxon>Eucarida</taxon>
        <taxon>Decapoda</taxon>
        <taxon>Pleocyemata</taxon>
        <taxon>Brachyura</taxon>
        <taxon>Eubrachyura</taxon>
        <taxon>Portunoidea</taxon>
        <taxon>Portunidae</taxon>
        <taxon>Portuninae</taxon>
        <taxon>Scylla</taxon>
    </lineage>
</organism>